<evidence type="ECO:0000259" key="1">
    <source>
        <dbReference type="Pfam" id="PF21956"/>
    </source>
</evidence>
<dbReference type="AlphaFoldDB" id="A0A2G9XBI5"/>
<accession>A0A2G9XBI5</accession>
<dbReference type="Proteomes" id="UP000231388">
    <property type="component" value="Unassembled WGS sequence"/>
</dbReference>
<gene>
    <name evidence="2" type="ORF">COX53_03090</name>
</gene>
<feature type="domain" description="DUF6922" evidence="1">
    <location>
        <begin position="6"/>
        <end position="54"/>
    </location>
</feature>
<dbReference type="EMBL" id="PCQY01000036">
    <property type="protein sequence ID" value="PIP04316.1"/>
    <property type="molecule type" value="Genomic_DNA"/>
</dbReference>
<organism evidence="2 3">
    <name type="scientific">candidate division WWE3 bacterium CG23_combo_of_CG06-09_8_20_14_all_40_14</name>
    <dbReference type="NCBI Taxonomy" id="1975095"/>
    <lineage>
        <taxon>Bacteria</taxon>
        <taxon>Katanobacteria</taxon>
    </lineage>
</organism>
<proteinExistence type="predicted"/>
<dbReference type="Pfam" id="PF21956">
    <property type="entry name" value="DUF6922"/>
    <property type="match status" value="1"/>
</dbReference>
<comment type="caution">
    <text evidence="2">The sequence shown here is derived from an EMBL/GenBank/DDBJ whole genome shotgun (WGS) entry which is preliminary data.</text>
</comment>
<name>A0A2G9XBI5_UNCKA</name>
<dbReference type="InterPro" id="IPR053830">
    <property type="entry name" value="DUF6922"/>
</dbReference>
<reference evidence="2 3" key="1">
    <citation type="submission" date="2017-09" db="EMBL/GenBank/DDBJ databases">
        <title>Depth-based differentiation of microbial function through sediment-hosted aquifers and enrichment of novel symbionts in the deep terrestrial subsurface.</title>
        <authorList>
            <person name="Probst A.J."/>
            <person name="Ladd B."/>
            <person name="Jarett J.K."/>
            <person name="Geller-Mcgrath D.E."/>
            <person name="Sieber C.M."/>
            <person name="Emerson J.B."/>
            <person name="Anantharaman K."/>
            <person name="Thomas B.C."/>
            <person name="Malmstrom R."/>
            <person name="Stieglmeier M."/>
            <person name="Klingl A."/>
            <person name="Woyke T."/>
            <person name="Ryan C.M."/>
            <person name="Banfield J.F."/>
        </authorList>
    </citation>
    <scope>NUCLEOTIDE SEQUENCE [LARGE SCALE GENOMIC DNA]</scope>
    <source>
        <strain evidence="2">CG23_combo_of_CG06-09_8_20_14_all_40_14</strain>
    </source>
</reference>
<evidence type="ECO:0000313" key="2">
    <source>
        <dbReference type="EMBL" id="PIP04316.1"/>
    </source>
</evidence>
<protein>
    <recommendedName>
        <fullName evidence="1">DUF6922 domain-containing protein</fullName>
    </recommendedName>
</protein>
<evidence type="ECO:0000313" key="3">
    <source>
        <dbReference type="Proteomes" id="UP000231388"/>
    </source>
</evidence>
<sequence>MLNNFRTLFWDIDTKKFRPKKFPKYTIERLLEFGDLTSLKWLEKTFSKHKIYNIAKKSRALSKKSKIFAKVRYGH</sequence>